<dbReference type="EMBL" id="FNFD01000009">
    <property type="protein sequence ID" value="SDK69214.1"/>
    <property type="molecule type" value="Genomic_DNA"/>
</dbReference>
<reference evidence="2 3" key="1">
    <citation type="submission" date="2016-10" db="EMBL/GenBank/DDBJ databases">
        <authorList>
            <person name="de Groot N.N."/>
        </authorList>
    </citation>
    <scope>NUCLEOTIDE SEQUENCE [LARGE SCALE GENOMIC DNA]</scope>
    <source>
        <strain evidence="2 3">JCM 21544</strain>
    </source>
</reference>
<proteinExistence type="predicted"/>
<evidence type="ECO:0000259" key="1">
    <source>
        <dbReference type="Pfam" id="PF13550"/>
    </source>
</evidence>
<feature type="domain" description="Tip attachment protein J" evidence="1">
    <location>
        <begin position="192"/>
        <end position="359"/>
    </location>
</feature>
<dbReference type="Pfam" id="PF13550">
    <property type="entry name" value="Phage-tail_3"/>
    <property type="match status" value="1"/>
</dbReference>
<organism evidence="2 3">
    <name type="scientific">Pseudomonas indica</name>
    <dbReference type="NCBI Taxonomy" id="137658"/>
    <lineage>
        <taxon>Bacteria</taxon>
        <taxon>Pseudomonadati</taxon>
        <taxon>Pseudomonadota</taxon>
        <taxon>Gammaproteobacteria</taxon>
        <taxon>Pseudomonadales</taxon>
        <taxon>Pseudomonadaceae</taxon>
        <taxon>Pseudomonas</taxon>
    </lineage>
</organism>
<protein>
    <submittedName>
        <fullName evidence="2">Putative phage tail protein</fullName>
    </submittedName>
</protein>
<evidence type="ECO:0000313" key="3">
    <source>
        <dbReference type="Proteomes" id="UP000198706"/>
    </source>
</evidence>
<dbReference type="InterPro" id="IPR032876">
    <property type="entry name" value="J_dom"/>
</dbReference>
<dbReference type="STRING" id="137658.SAMN05216186_109157"/>
<keyword evidence="3" id="KW-1185">Reference proteome</keyword>
<accession>A0A1G9DZC7</accession>
<dbReference type="Proteomes" id="UP000198706">
    <property type="component" value="Unassembled WGS sequence"/>
</dbReference>
<name>A0A1G9DZC7_9PSED</name>
<evidence type="ECO:0000313" key="2">
    <source>
        <dbReference type="EMBL" id="SDK69214.1"/>
    </source>
</evidence>
<gene>
    <name evidence="2" type="ORF">SAMN05216186_109157</name>
</gene>
<dbReference type="AlphaFoldDB" id="A0A1G9DZC7"/>
<sequence>MGGSSKSQTVGYRYYLGMHLAICHGPVDAITEIQVGERQAWSGNLTASGRITVNMPELFGGEKREGGVSGAIDAAFGQTAQTPNDYLVSKIGSPQPAYRGILSLILRQVYIAANNPYMKPWAVRVKRCFRDWYSAKAEISGAANPAHIVYECLTNAAWGMGYPTASIDDASFRATADVLYTEGFGLNMIWLQQSKIEQFIKEIMDHIGGVLTTSPSTGRFVLKLVRADYAVATLPILNPDNIIELESFQRAAWGETTNEIVLIYTKPDTFKETSVAVQDLANIQAQGAVVSQTRRYPGITSDNLAARVAMRDLAVVSTPLAKVRLKVNRAAWNLYPGDVFKLEWPALGIAGLVMRIAGVDGGSLINGAISIDAVEDVFGLPSAAYTASQPTGWTDPVPAPTATTPRRLVEAPYWDIARALSAADLAYLDATDCFLQTLGGRPVPGAMNYDLYSKTSSASTYNQRGQGEFCPTAVLASSLAQQVTSTATYSGELDIDLVATGTYAYINDEVVLVTAINTTTQSLTLTRGVMDTVPVSHTAGSRIWFADGAQGVDPTEYATGETVNARLLTVTGKGTLALASAPTDSLAMNRRQNRPYPPGNVKINNVAYPAVAKGDLVISWAHRDRLSQTVSLVSQTNGNIGPEAGVTYTLRIYGEAGSLRRTYSGLTGTSQTYTLADDTADSGLGRPNAALRIELESNRSGVISLQKHSIAFERAGYGLSYDKYYGGI</sequence>
<dbReference type="RefSeq" id="WP_084337093.1">
    <property type="nucleotide sequence ID" value="NZ_FNFD01000009.1"/>
</dbReference>